<protein>
    <submittedName>
        <fullName evidence="2">DUF2911 domain-containing protein</fullName>
    </submittedName>
</protein>
<dbReference type="Gene3D" id="1.25.40.10">
    <property type="entry name" value="Tetratricopeptide repeat domain"/>
    <property type="match status" value="1"/>
</dbReference>
<dbReference type="SUPFAM" id="SSF48452">
    <property type="entry name" value="TPR-like"/>
    <property type="match status" value="1"/>
</dbReference>
<organism evidence="2 3">
    <name type="scientific">Agaribacillus aureus</name>
    <dbReference type="NCBI Taxonomy" id="3051825"/>
    <lineage>
        <taxon>Bacteria</taxon>
        <taxon>Pseudomonadati</taxon>
        <taxon>Bacteroidota</taxon>
        <taxon>Cytophagia</taxon>
        <taxon>Cytophagales</taxon>
        <taxon>Splendidivirgaceae</taxon>
        <taxon>Agaribacillus</taxon>
    </lineage>
</organism>
<name>A0ABT8KZT6_9BACT</name>
<evidence type="ECO:0000313" key="2">
    <source>
        <dbReference type="EMBL" id="MDN5211000.1"/>
    </source>
</evidence>
<gene>
    <name evidence="2" type="ORF">QQ020_03035</name>
</gene>
<accession>A0ABT8KZT6</accession>
<dbReference type="Pfam" id="PF11138">
    <property type="entry name" value="DUF2911"/>
    <property type="match status" value="1"/>
</dbReference>
<evidence type="ECO:0000313" key="3">
    <source>
        <dbReference type="Proteomes" id="UP001172083"/>
    </source>
</evidence>
<dbReference type="InterPro" id="IPR019734">
    <property type="entry name" value="TPR_rpt"/>
</dbReference>
<keyword evidence="1" id="KW-0802">TPR repeat</keyword>
<keyword evidence="3" id="KW-1185">Reference proteome</keyword>
<dbReference type="InterPro" id="IPR021314">
    <property type="entry name" value="DUF2911"/>
</dbReference>
<dbReference type="Proteomes" id="UP001172083">
    <property type="component" value="Unassembled WGS sequence"/>
</dbReference>
<feature type="repeat" description="TPR" evidence="1">
    <location>
        <begin position="284"/>
        <end position="317"/>
    </location>
</feature>
<dbReference type="InterPro" id="IPR011990">
    <property type="entry name" value="TPR-like_helical_dom_sf"/>
</dbReference>
<dbReference type="EMBL" id="JAUJEB010000001">
    <property type="protein sequence ID" value="MDN5211000.1"/>
    <property type="molecule type" value="Genomic_DNA"/>
</dbReference>
<evidence type="ECO:0000256" key="1">
    <source>
        <dbReference type="PROSITE-ProRule" id="PRU00339"/>
    </source>
</evidence>
<dbReference type="RefSeq" id="WP_346756336.1">
    <property type="nucleotide sequence ID" value="NZ_JAUJEB010000001.1"/>
</dbReference>
<sequence length="370" mass="41216">MKTTNLFTLFALSAIFLFTEVAAQTVTLPRAASPAAKVSQTIGISKITIKYSRPSVNEREIWGKLVHTGFKNLGFGTAKESPWRAGANENTTITFSHDATIEGKPIAAGTYGLFLAVGENQDATLILSKDHKAWGSYFYDPSNDALRADIKTEEIPMTERLTYDFIDIDDHTATVILDWEKRRFPFKVAFEVPEIVYASLQDELKGSTGFTDLAWNAAANYLLQHKIHLDDALVWSESAISAPFIGQENFNNLQLKSQILAAQGKTAEAEKVMTKALAHPTANANNYYNYGRVLIGTEQDQKALEVFQKLNKKWPDHWLAPHGLARGYAALGDFKKALKFERVALQKAPDGSKQFLEDYVKKLEAGEDFN</sequence>
<dbReference type="PROSITE" id="PS50005">
    <property type="entry name" value="TPR"/>
    <property type="match status" value="1"/>
</dbReference>
<reference evidence="2" key="1">
    <citation type="submission" date="2023-06" db="EMBL/GenBank/DDBJ databases">
        <title>Genomic of Agaribacillus aureum.</title>
        <authorList>
            <person name="Wang G."/>
        </authorList>
    </citation>
    <scope>NUCLEOTIDE SEQUENCE</scope>
    <source>
        <strain evidence="2">BMA12</strain>
    </source>
</reference>
<comment type="caution">
    <text evidence="2">The sequence shown here is derived from an EMBL/GenBank/DDBJ whole genome shotgun (WGS) entry which is preliminary data.</text>
</comment>
<proteinExistence type="predicted"/>